<organism evidence="14 15">
    <name type="scientific">Rhynchospora breviuscula</name>
    <dbReference type="NCBI Taxonomy" id="2022672"/>
    <lineage>
        <taxon>Eukaryota</taxon>
        <taxon>Viridiplantae</taxon>
        <taxon>Streptophyta</taxon>
        <taxon>Embryophyta</taxon>
        <taxon>Tracheophyta</taxon>
        <taxon>Spermatophyta</taxon>
        <taxon>Magnoliopsida</taxon>
        <taxon>Liliopsida</taxon>
        <taxon>Poales</taxon>
        <taxon>Cyperaceae</taxon>
        <taxon>Cyperoideae</taxon>
        <taxon>Rhynchosporeae</taxon>
        <taxon>Rhynchospora</taxon>
    </lineage>
</organism>
<feature type="domain" description="DOMON" evidence="12">
    <location>
        <begin position="43"/>
        <end position="167"/>
    </location>
</feature>
<evidence type="ECO:0000256" key="7">
    <source>
        <dbReference type="ARBA" id="ARBA00023136"/>
    </source>
</evidence>
<feature type="transmembrane region" description="Helical" evidence="10">
    <location>
        <begin position="281"/>
        <end position="302"/>
    </location>
</feature>
<dbReference type="Gene3D" id="1.20.120.1770">
    <property type="match status" value="1"/>
</dbReference>
<evidence type="ECO:0000256" key="4">
    <source>
        <dbReference type="ARBA" id="ARBA00022729"/>
    </source>
</evidence>
<keyword evidence="4 11" id="KW-0732">Signal</keyword>
<evidence type="ECO:0000256" key="5">
    <source>
        <dbReference type="ARBA" id="ARBA00022982"/>
    </source>
</evidence>
<feature type="transmembrane region" description="Helical" evidence="10">
    <location>
        <begin position="323"/>
        <end position="347"/>
    </location>
</feature>
<dbReference type="Pfam" id="PF04526">
    <property type="entry name" value="DUF568"/>
    <property type="match status" value="1"/>
</dbReference>
<feature type="binding site" description="axial binding residue" evidence="9">
    <location>
        <position position="282"/>
    </location>
    <ligand>
        <name>heme b</name>
        <dbReference type="ChEBI" id="CHEBI:60344"/>
        <label>1</label>
    </ligand>
    <ligandPart>
        <name>Fe</name>
        <dbReference type="ChEBI" id="CHEBI:18248"/>
    </ligandPart>
</feature>
<feature type="transmembrane region" description="Helical" evidence="10">
    <location>
        <begin position="210"/>
        <end position="234"/>
    </location>
</feature>
<evidence type="ECO:0000313" key="15">
    <source>
        <dbReference type="Proteomes" id="UP001151287"/>
    </source>
</evidence>
<comment type="cofactor">
    <cofactor evidence="8">
        <name>heme b</name>
        <dbReference type="ChEBI" id="CHEBI:60344"/>
    </cofactor>
    <text evidence="8">Binds 2 heme b groups non-covalently.</text>
</comment>
<feature type="chain" id="PRO_5040452863" description="Cytochrome b561 and DOMON domain-containing protein" evidence="11">
    <location>
        <begin position="23"/>
        <end position="403"/>
    </location>
</feature>
<dbReference type="InterPro" id="IPR006593">
    <property type="entry name" value="Cyt_b561/ferric_Rdtase_TM"/>
</dbReference>
<evidence type="ECO:0000259" key="12">
    <source>
        <dbReference type="PROSITE" id="PS50836"/>
    </source>
</evidence>
<dbReference type="AlphaFoldDB" id="A0A9Q0C9P0"/>
<keyword evidence="9" id="KW-0408">Iron</keyword>
<dbReference type="PANTHER" id="PTHR23130">
    <property type="entry name" value="CYTOCHROME B561 AND DOMON DOMAIN-CONTAINING PROTEIN"/>
    <property type="match status" value="1"/>
</dbReference>
<dbReference type="PANTHER" id="PTHR23130:SF60">
    <property type="entry name" value="CYTOCHROME B561 AND DOMON DOMAIN-CONTAINING PROTEIN"/>
    <property type="match status" value="1"/>
</dbReference>
<keyword evidence="3 10" id="KW-0812">Transmembrane</keyword>
<dbReference type="Proteomes" id="UP001151287">
    <property type="component" value="Unassembled WGS sequence"/>
</dbReference>
<reference evidence="14" key="1">
    <citation type="journal article" date="2022" name="Cell">
        <title>Repeat-based holocentromeres influence genome architecture and karyotype evolution.</title>
        <authorList>
            <person name="Hofstatter P.G."/>
            <person name="Thangavel G."/>
            <person name="Lux T."/>
            <person name="Neumann P."/>
            <person name="Vondrak T."/>
            <person name="Novak P."/>
            <person name="Zhang M."/>
            <person name="Costa L."/>
            <person name="Castellani M."/>
            <person name="Scott A."/>
            <person name="Toegelov H."/>
            <person name="Fuchs J."/>
            <person name="Mata-Sucre Y."/>
            <person name="Dias Y."/>
            <person name="Vanzela A.L.L."/>
            <person name="Huettel B."/>
            <person name="Almeida C.C.S."/>
            <person name="Simkova H."/>
            <person name="Souza G."/>
            <person name="Pedrosa-Harand A."/>
            <person name="Macas J."/>
            <person name="Mayer K.F.X."/>
            <person name="Houben A."/>
            <person name="Marques A."/>
        </authorList>
    </citation>
    <scope>NUCLEOTIDE SEQUENCE</scope>
    <source>
        <strain evidence="14">RhyBre1mFocal</strain>
    </source>
</reference>
<evidence type="ECO:0000256" key="6">
    <source>
        <dbReference type="ARBA" id="ARBA00022989"/>
    </source>
</evidence>
<feature type="domain" description="Cytochrome b561" evidence="13">
    <location>
        <begin position="174"/>
        <end position="374"/>
    </location>
</feature>
<feature type="binding site" description="axial binding residue" evidence="9">
    <location>
        <position position="212"/>
    </location>
    <ligand>
        <name>heme b</name>
        <dbReference type="ChEBI" id="CHEBI:60344"/>
        <label>1</label>
    </ligand>
    <ligandPart>
        <name>Fe</name>
        <dbReference type="ChEBI" id="CHEBI:18248"/>
    </ligandPart>
</feature>
<dbReference type="CDD" id="cd08760">
    <property type="entry name" value="Cyt_b561_FRRS1_like"/>
    <property type="match status" value="1"/>
</dbReference>
<evidence type="ECO:0000256" key="8">
    <source>
        <dbReference type="PIRNR" id="PIRNR037471"/>
    </source>
</evidence>
<dbReference type="PROSITE" id="PS50836">
    <property type="entry name" value="DOMON"/>
    <property type="match status" value="1"/>
</dbReference>
<dbReference type="EMBL" id="JAMQYH010000004">
    <property type="protein sequence ID" value="KAJ1689735.1"/>
    <property type="molecule type" value="Genomic_DNA"/>
</dbReference>
<sequence length="403" mass="43784">MLPLLFLIFLLHPKILITITEASRCTISTPLKTYQKCISLPTQGATLAWTYHAKNATLDLAFTGTFISPSGWVACGINPTSPSMTGTRALVSFSDPSSGSLIVLPFILDPSVKLQSTPLVSRPLDISLLTSSVSSRSGIRDGDTVQIFFTIKLSPNRTRVNFVWNRGLYVQGYSPTIHPTAASDLASHAVIDIVSTASQTGPPISSNLRWVHGTLNCVSWGIILPVGVALARYLRPFTSMFGPTWFYVHATVQIIGFLAGTAGFAIGIIMGNASVGVTYGLHRSLGITTFVTGGLQSAALLFRPKTTNKYRKYWKSYHHFVGYSSIVLGVVNVFQGFEVMGLSGSYWKLSYCLVLSTFIGACIALEVNAWVVFCRRAEEEKVRREGGGEVSQNSNFGKGRVSY</sequence>
<name>A0A9Q0C9P0_9POAL</name>
<evidence type="ECO:0000256" key="2">
    <source>
        <dbReference type="ARBA" id="ARBA00022448"/>
    </source>
</evidence>
<dbReference type="InterPro" id="IPR045265">
    <property type="entry name" value="AIR12_DOMON"/>
</dbReference>
<keyword evidence="7 8" id="KW-0472">Membrane</keyword>
<dbReference type="SMART" id="SM00665">
    <property type="entry name" value="B561"/>
    <property type="match status" value="1"/>
</dbReference>
<accession>A0A9Q0C9P0</accession>
<keyword evidence="5 8" id="KW-0249">Electron transport</keyword>
<dbReference type="InterPro" id="IPR005018">
    <property type="entry name" value="DOMON_domain"/>
</dbReference>
<evidence type="ECO:0000256" key="10">
    <source>
        <dbReference type="SAM" id="Phobius"/>
    </source>
</evidence>
<dbReference type="OrthoDB" id="19261at2759"/>
<dbReference type="PIRSF" id="PIRSF037471">
    <property type="entry name" value="UCP037471"/>
    <property type="match status" value="1"/>
</dbReference>
<keyword evidence="6 10" id="KW-1133">Transmembrane helix</keyword>
<proteinExistence type="predicted"/>
<keyword evidence="15" id="KW-1185">Reference proteome</keyword>
<comment type="subcellular location">
    <subcellularLocation>
        <location evidence="1">Membrane</location>
    </subcellularLocation>
</comment>
<dbReference type="GO" id="GO:0046872">
    <property type="term" value="F:metal ion binding"/>
    <property type="evidence" value="ECO:0007669"/>
    <property type="project" value="UniProtKB-KW"/>
</dbReference>
<dbReference type="PROSITE" id="PS50939">
    <property type="entry name" value="CYTOCHROME_B561"/>
    <property type="match status" value="1"/>
</dbReference>
<dbReference type="CDD" id="cd09629">
    <property type="entry name" value="DOMON_CIL1_like"/>
    <property type="match status" value="1"/>
</dbReference>
<dbReference type="InterPro" id="IPR017214">
    <property type="entry name" value="UCP037471"/>
</dbReference>
<feature type="transmembrane region" description="Helical" evidence="10">
    <location>
        <begin position="353"/>
        <end position="374"/>
    </location>
</feature>
<gene>
    <name evidence="14" type="ORF">LUZ63_013890</name>
</gene>
<feature type="binding site" description="axial binding residue" evidence="9">
    <location>
        <position position="318"/>
    </location>
    <ligand>
        <name>heme b</name>
        <dbReference type="ChEBI" id="CHEBI:60344"/>
        <label>1</label>
    </ligand>
    <ligandPart>
        <name>Fe</name>
        <dbReference type="ChEBI" id="CHEBI:18248"/>
    </ligandPart>
</feature>
<evidence type="ECO:0000313" key="14">
    <source>
        <dbReference type="EMBL" id="KAJ1689735.1"/>
    </source>
</evidence>
<feature type="transmembrane region" description="Helical" evidence="10">
    <location>
        <begin position="246"/>
        <end position="269"/>
    </location>
</feature>
<comment type="caution">
    <text evidence="14">The sequence shown here is derived from an EMBL/GenBank/DDBJ whole genome shotgun (WGS) entry which is preliminary data.</text>
</comment>
<feature type="signal peptide" evidence="11">
    <location>
        <begin position="1"/>
        <end position="22"/>
    </location>
</feature>
<evidence type="ECO:0000256" key="3">
    <source>
        <dbReference type="ARBA" id="ARBA00022692"/>
    </source>
</evidence>
<evidence type="ECO:0000256" key="1">
    <source>
        <dbReference type="ARBA" id="ARBA00004370"/>
    </source>
</evidence>
<keyword evidence="2 8" id="KW-0813">Transport</keyword>
<dbReference type="GO" id="GO:0016020">
    <property type="term" value="C:membrane"/>
    <property type="evidence" value="ECO:0007669"/>
    <property type="project" value="UniProtKB-SubCell"/>
</dbReference>
<evidence type="ECO:0000256" key="9">
    <source>
        <dbReference type="PIRSR" id="PIRSR037471-1"/>
    </source>
</evidence>
<evidence type="ECO:0000256" key="11">
    <source>
        <dbReference type="SAM" id="SignalP"/>
    </source>
</evidence>
<evidence type="ECO:0000259" key="13">
    <source>
        <dbReference type="PROSITE" id="PS50939"/>
    </source>
</evidence>
<feature type="binding site" description="axial binding residue" evidence="9">
    <location>
        <position position="249"/>
    </location>
    <ligand>
        <name>heme b</name>
        <dbReference type="ChEBI" id="CHEBI:60344"/>
        <label>1</label>
    </ligand>
    <ligandPart>
        <name>Fe</name>
        <dbReference type="ChEBI" id="CHEBI:18248"/>
    </ligandPart>
</feature>
<keyword evidence="9" id="KW-0479">Metal-binding</keyword>
<dbReference type="Pfam" id="PF03188">
    <property type="entry name" value="Cytochrom_B561"/>
    <property type="match status" value="1"/>
</dbReference>
<protein>
    <recommendedName>
        <fullName evidence="8">Cytochrome b561 and DOMON domain-containing protein</fullName>
    </recommendedName>
</protein>